<sequence>MKYICEICNYKTEDSSNWCKHKQSKKHIEKVQLLRDLKMDITFCNSKITVKYHQTEKVKSYICKHCDFTTSHRPSLYRHQNNCMVGKLEEKDKELLTQENTHLKQVIEMLRDSLINGGNNSSTNGNSITEALYKKMKNNPPLMELDYDDFLSKHIHKDE</sequence>
<dbReference type="Gene3D" id="3.30.160.60">
    <property type="entry name" value="Classic Zinc Finger"/>
    <property type="match status" value="1"/>
</dbReference>
<proteinExistence type="predicted"/>
<accession>A0A6C0ACT9</accession>
<protein>
    <recommendedName>
        <fullName evidence="1">C2H2-type domain-containing protein</fullName>
    </recommendedName>
</protein>
<feature type="domain" description="C2H2-type" evidence="1">
    <location>
        <begin position="3"/>
        <end position="27"/>
    </location>
</feature>
<reference evidence="2" key="1">
    <citation type="journal article" date="2020" name="Nature">
        <title>Giant virus diversity and host interactions through global metagenomics.</title>
        <authorList>
            <person name="Schulz F."/>
            <person name="Roux S."/>
            <person name="Paez-Espino D."/>
            <person name="Jungbluth S."/>
            <person name="Walsh D.A."/>
            <person name="Denef V.J."/>
            <person name="McMahon K.D."/>
            <person name="Konstantinidis K.T."/>
            <person name="Eloe-Fadrosh E.A."/>
            <person name="Kyrpides N.C."/>
            <person name="Woyke T."/>
        </authorList>
    </citation>
    <scope>NUCLEOTIDE SEQUENCE</scope>
    <source>
        <strain evidence="2">GVMAG-S-1004661-13</strain>
    </source>
</reference>
<name>A0A6C0ACT9_9ZZZZ</name>
<evidence type="ECO:0000313" key="2">
    <source>
        <dbReference type="EMBL" id="QHS77547.1"/>
    </source>
</evidence>
<dbReference type="EMBL" id="MN740554">
    <property type="protein sequence ID" value="QHS77547.1"/>
    <property type="molecule type" value="Genomic_DNA"/>
</dbReference>
<feature type="domain" description="C2H2-type" evidence="1">
    <location>
        <begin position="61"/>
        <end position="81"/>
    </location>
</feature>
<dbReference type="InterPro" id="IPR013087">
    <property type="entry name" value="Znf_C2H2_type"/>
</dbReference>
<dbReference type="AlphaFoldDB" id="A0A6C0ACT9"/>
<organism evidence="2">
    <name type="scientific">viral metagenome</name>
    <dbReference type="NCBI Taxonomy" id="1070528"/>
    <lineage>
        <taxon>unclassified sequences</taxon>
        <taxon>metagenomes</taxon>
        <taxon>organismal metagenomes</taxon>
    </lineage>
</organism>
<dbReference type="SMART" id="SM00355">
    <property type="entry name" value="ZnF_C2H2"/>
    <property type="match status" value="2"/>
</dbReference>
<evidence type="ECO:0000259" key="1">
    <source>
        <dbReference type="SMART" id="SM00355"/>
    </source>
</evidence>